<sequence length="265" mass="30580">MDDIDAKILQIMTEGGLGEDEDEDEDDQEEEMRRRRKLDEHFATLYAEFEDENLGELEAEDLEGGREFADYEGVLDAEIAQKKEDRKIQKPIEKKTAEMLKQKIKEAYIRLQEEEHKDIKEIEDEIRKMFKPKVKAKWDCETILTTLSSVSNHPSLITEPRRNAKQIKLSKGGLALEGLPDKKSAGIPEDEHEYEESEPVNFGVRRKKKETKAEKRARKAAAKARKSESRARKKETRKLFKDERKVAVRNTVANQIANPSGIKLS</sequence>
<proteinExistence type="inferred from homology"/>
<accession>A0A7S0CZT7</accession>
<evidence type="ECO:0008006" key="4">
    <source>
        <dbReference type="Google" id="ProtNLM"/>
    </source>
</evidence>
<feature type="region of interest" description="Disordered" evidence="2">
    <location>
        <begin position="11"/>
        <end position="36"/>
    </location>
</feature>
<organism evidence="3">
    <name type="scientific">Amorphochlora amoebiformis</name>
    <dbReference type="NCBI Taxonomy" id="1561963"/>
    <lineage>
        <taxon>Eukaryota</taxon>
        <taxon>Sar</taxon>
        <taxon>Rhizaria</taxon>
        <taxon>Cercozoa</taxon>
        <taxon>Chlorarachniophyceae</taxon>
        <taxon>Amorphochlora</taxon>
    </lineage>
</organism>
<evidence type="ECO:0000256" key="1">
    <source>
        <dbReference type="ARBA" id="ARBA00009078"/>
    </source>
</evidence>
<dbReference type="PANTHER" id="PTHR21531">
    <property type="entry name" value="LOW-TEMPERATURE VIABILITY PROTEIN LTV1-RELATED"/>
    <property type="match status" value="1"/>
</dbReference>
<dbReference type="GO" id="GO:0030688">
    <property type="term" value="C:preribosome, small subunit precursor"/>
    <property type="evidence" value="ECO:0007669"/>
    <property type="project" value="TreeGrafter"/>
</dbReference>
<dbReference type="InterPro" id="IPR007307">
    <property type="entry name" value="Ltv1"/>
</dbReference>
<comment type="similarity">
    <text evidence="1">Belongs to the LTV1 family.</text>
</comment>
<dbReference type="GO" id="GO:0005829">
    <property type="term" value="C:cytosol"/>
    <property type="evidence" value="ECO:0007669"/>
    <property type="project" value="TreeGrafter"/>
</dbReference>
<dbReference type="GO" id="GO:0042274">
    <property type="term" value="P:ribosomal small subunit biogenesis"/>
    <property type="evidence" value="ECO:0007669"/>
    <property type="project" value="InterPro"/>
</dbReference>
<gene>
    <name evidence="3" type="ORF">LAMO00422_LOCUS4274</name>
</gene>
<dbReference type="EMBL" id="HBEM01006084">
    <property type="protein sequence ID" value="CAD8437027.1"/>
    <property type="molecule type" value="Transcribed_RNA"/>
</dbReference>
<feature type="compositionally biased region" description="Acidic residues" evidence="2">
    <location>
        <begin position="17"/>
        <end position="30"/>
    </location>
</feature>
<feature type="compositionally biased region" description="Basic residues" evidence="2">
    <location>
        <begin position="204"/>
        <end position="224"/>
    </location>
</feature>
<evidence type="ECO:0000256" key="2">
    <source>
        <dbReference type="SAM" id="MobiDB-lite"/>
    </source>
</evidence>
<name>A0A7S0CZT7_9EUKA</name>
<dbReference type="PANTHER" id="PTHR21531:SF0">
    <property type="entry name" value="PROTEIN LTV1 HOMOLOG"/>
    <property type="match status" value="1"/>
</dbReference>
<dbReference type="AlphaFoldDB" id="A0A7S0CZT7"/>
<feature type="compositionally biased region" description="Acidic residues" evidence="2">
    <location>
        <begin position="188"/>
        <end position="198"/>
    </location>
</feature>
<dbReference type="GO" id="GO:0000056">
    <property type="term" value="P:ribosomal small subunit export from nucleus"/>
    <property type="evidence" value="ECO:0007669"/>
    <property type="project" value="TreeGrafter"/>
</dbReference>
<protein>
    <recommendedName>
        <fullName evidence="4">Protein LTV1 homolog</fullName>
    </recommendedName>
</protein>
<reference evidence="3" key="1">
    <citation type="submission" date="2021-01" db="EMBL/GenBank/DDBJ databases">
        <authorList>
            <person name="Corre E."/>
            <person name="Pelletier E."/>
            <person name="Niang G."/>
            <person name="Scheremetjew M."/>
            <person name="Finn R."/>
            <person name="Kale V."/>
            <person name="Holt S."/>
            <person name="Cochrane G."/>
            <person name="Meng A."/>
            <person name="Brown T."/>
            <person name="Cohen L."/>
        </authorList>
    </citation>
    <scope>NUCLEOTIDE SEQUENCE</scope>
    <source>
        <strain evidence="3">CCMP2058</strain>
    </source>
</reference>
<dbReference type="GO" id="GO:0005634">
    <property type="term" value="C:nucleus"/>
    <property type="evidence" value="ECO:0007669"/>
    <property type="project" value="TreeGrafter"/>
</dbReference>
<feature type="region of interest" description="Disordered" evidence="2">
    <location>
        <begin position="171"/>
        <end position="242"/>
    </location>
</feature>
<evidence type="ECO:0000313" key="3">
    <source>
        <dbReference type="EMBL" id="CAD8437027.1"/>
    </source>
</evidence>